<gene>
    <name evidence="2" type="ORF">DCAF_LOCUS4825</name>
</gene>
<accession>A0AAV1QZM2</accession>
<dbReference type="AlphaFoldDB" id="A0AAV1QZM2"/>
<name>A0AAV1QZM2_9ROSI</name>
<protein>
    <submittedName>
        <fullName evidence="2">Uncharacterized protein</fullName>
    </submittedName>
</protein>
<keyword evidence="3" id="KW-1185">Reference proteome</keyword>
<proteinExistence type="predicted"/>
<evidence type="ECO:0000313" key="2">
    <source>
        <dbReference type="EMBL" id="CAK7327118.1"/>
    </source>
</evidence>
<organism evidence="2 3">
    <name type="scientific">Dovyalis caffra</name>
    <dbReference type="NCBI Taxonomy" id="77055"/>
    <lineage>
        <taxon>Eukaryota</taxon>
        <taxon>Viridiplantae</taxon>
        <taxon>Streptophyta</taxon>
        <taxon>Embryophyta</taxon>
        <taxon>Tracheophyta</taxon>
        <taxon>Spermatophyta</taxon>
        <taxon>Magnoliopsida</taxon>
        <taxon>eudicotyledons</taxon>
        <taxon>Gunneridae</taxon>
        <taxon>Pentapetalae</taxon>
        <taxon>rosids</taxon>
        <taxon>fabids</taxon>
        <taxon>Malpighiales</taxon>
        <taxon>Salicaceae</taxon>
        <taxon>Flacourtieae</taxon>
        <taxon>Dovyalis</taxon>
    </lineage>
</organism>
<dbReference type="Proteomes" id="UP001314170">
    <property type="component" value="Unassembled WGS sequence"/>
</dbReference>
<dbReference type="EMBL" id="CAWUPB010000851">
    <property type="protein sequence ID" value="CAK7327118.1"/>
    <property type="molecule type" value="Genomic_DNA"/>
</dbReference>
<feature type="compositionally biased region" description="Basic and acidic residues" evidence="1">
    <location>
        <begin position="12"/>
        <end position="43"/>
    </location>
</feature>
<evidence type="ECO:0000256" key="1">
    <source>
        <dbReference type="SAM" id="MobiDB-lite"/>
    </source>
</evidence>
<feature type="compositionally biased region" description="Basic and acidic residues" evidence="1">
    <location>
        <begin position="71"/>
        <end position="80"/>
    </location>
</feature>
<evidence type="ECO:0000313" key="3">
    <source>
        <dbReference type="Proteomes" id="UP001314170"/>
    </source>
</evidence>
<comment type="caution">
    <text evidence="2">The sequence shown here is derived from an EMBL/GenBank/DDBJ whole genome shotgun (WGS) entry which is preliminary data.</text>
</comment>
<sequence length="80" mass="8737">MDVRMLVAESSGDGRSRDKGGDADGKARLGVENKIGGRMDKNNGGRNGKSGKQLHGNDGIRFEINLYPNRVHKDQPRSED</sequence>
<reference evidence="2 3" key="1">
    <citation type="submission" date="2024-01" db="EMBL/GenBank/DDBJ databases">
        <authorList>
            <person name="Waweru B."/>
        </authorList>
    </citation>
    <scope>NUCLEOTIDE SEQUENCE [LARGE SCALE GENOMIC DNA]</scope>
</reference>
<feature type="region of interest" description="Disordered" evidence="1">
    <location>
        <begin position="1"/>
        <end position="80"/>
    </location>
</feature>